<dbReference type="EMBL" id="JAATIS010005064">
    <property type="protein sequence ID" value="KAG2459853.1"/>
    <property type="molecule type" value="Genomic_DNA"/>
</dbReference>
<dbReference type="InterPro" id="IPR040185">
    <property type="entry name" value="Far11/STRP"/>
</dbReference>
<name>A0A8X8BJD8_POLSE</name>
<evidence type="ECO:0000259" key="2">
    <source>
        <dbReference type="SMART" id="SM01292"/>
    </source>
</evidence>
<dbReference type="PANTHER" id="PTHR13239:SF6">
    <property type="entry name" value="STRIATIN-INTERACTING PROTEIN 2"/>
    <property type="match status" value="1"/>
</dbReference>
<dbReference type="AlphaFoldDB" id="A0A8X8BJD8"/>
<dbReference type="SMART" id="SM01292">
    <property type="entry name" value="N1221"/>
    <property type="match status" value="1"/>
</dbReference>
<keyword evidence="4" id="KW-1185">Reference proteome</keyword>
<accession>A0A8X8BJD8</accession>
<feature type="region of interest" description="Disordered" evidence="1">
    <location>
        <begin position="223"/>
        <end position="248"/>
    </location>
</feature>
<comment type="caution">
    <text evidence="3">The sequence shown here is derived from an EMBL/GenBank/DDBJ whole genome shotgun (WGS) entry which is preliminary data.</text>
</comment>
<reference evidence="3 4" key="1">
    <citation type="journal article" date="2021" name="Cell">
        <title>Tracing the genetic footprints of vertebrate landing in non-teleost ray-finned fishes.</title>
        <authorList>
            <person name="Bi X."/>
            <person name="Wang K."/>
            <person name="Yang L."/>
            <person name="Pan H."/>
            <person name="Jiang H."/>
            <person name="Wei Q."/>
            <person name="Fang M."/>
            <person name="Yu H."/>
            <person name="Zhu C."/>
            <person name="Cai Y."/>
            <person name="He Y."/>
            <person name="Gan X."/>
            <person name="Zeng H."/>
            <person name="Yu D."/>
            <person name="Zhu Y."/>
            <person name="Jiang H."/>
            <person name="Qiu Q."/>
            <person name="Yang H."/>
            <person name="Zhang Y.E."/>
            <person name="Wang W."/>
            <person name="Zhu M."/>
            <person name="He S."/>
            <person name="Zhang G."/>
        </authorList>
    </citation>
    <scope>NUCLEOTIDE SEQUENCE [LARGE SCALE GENOMIC DNA]</scope>
    <source>
        <strain evidence="3">Bchr_013</strain>
    </source>
</reference>
<protein>
    <submittedName>
        <fullName evidence="3">STRP2 protein</fullName>
    </submittedName>
</protein>
<dbReference type="GO" id="GO:0005829">
    <property type="term" value="C:cytosol"/>
    <property type="evidence" value="ECO:0007669"/>
    <property type="project" value="TreeGrafter"/>
</dbReference>
<feature type="non-terminal residue" evidence="3">
    <location>
        <position position="248"/>
    </location>
</feature>
<evidence type="ECO:0000256" key="1">
    <source>
        <dbReference type="SAM" id="MobiDB-lite"/>
    </source>
</evidence>
<proteinExistence type="predicted"/>
<evidence type="ECO:0000313" key="4">
    <source>
        <dbReference type="Proteomes" id="UP000886611"/>
    </source>
</evidence>
<feature type="non-terminal residue" evidence="3">
    <location>
        <position position="1"/>
    </location>
</feature>
<evidence type="ECO:0000313" key="3">
    <source>
        <dbReference type="EMBL" id="KAG2459853.1"/>
    </source>
</evidence>
<dbReference type="InterPro" id="IPR012486">
    <property type="entry name" value="Far11/STRP_N"/>
</dbReference>
<dbReference type="PANTHER" id="PTHR13239">
    <property type="entry name" value="PROTEIN REQUIRED FOR HYPHAL ANASTOMOSIS HAM-2"/>
    <property type="match status" value="1"/>
</dbReference>
<dbReference type="Proteomes" id="UP000886611">
    <property type="component" value="Unassembled WGS sequence"/>
</dbReference>
<dbReference type="GO" id="GO:0007010">
    <property type="term" value="P:cytoskeleton organization"/>
    <property type="evidence" value="ECO:0007669"/>
    <property type="project" value="TreeGrafter"/>
</dbReference>
<feature type="domain" description="Far11/STRP N-terminal" evidence="2">
    <location>
        <begin position="1"/>
        <end position="243"/>
    </location>
</feature>
<gene>
    <name evidence="3" type="primary">Strip2_0</name>
    <name evidence="3" type="ORF">GTO96_0021324</name>
</gene>
<sequence length="248" mass="27726">MEALIGALERLNEESEYLGLRVSWIKTKIQAFNDLLGTTISSVFAECDTEMEALYWSRHNIFLLYNMGTFTALLELLSMEIENNQACSSALRKPAISLADSTELRVMLSIMYLIVETIRLECEEDTEDWKSARETFKTDLGNLVLLHPTLALQWWRLARFIAHPEVIQVLGHLVPIALLGESDDSSSRVLESLQHPLAATPAPTQVVEDSMSHGAMREIGERTSARETATKRPGGGIELSMVAPPEHM</sequence>
<dbReference type="Pfam" id="PF07923">
    <property type="entry name" value="N1221"/>
    <property type="match status" value="1"/>
</dbReference>
<organism evidence="3 4">
    <name type="scientific">Polypterus senegalus</name>
    <name type="common">Senegal bichir</name>
    <dbReference type="NCBI Taxonomy" id="55291"/>
    <lineage>
        <taxon>Eukaryota</taxon>
        <taxon>Metazoa</taxon>
        <taxon>Chordata</taxon>
        <taxon>Craniata</taxon>
        <taxon>Vertebrata</taxon>
        <taxon>Euteleostomi</taxon>
        <taxon>Actinopterygii</taxon>
        <taxon>Polypteriformes</taxon>
        <taxon>Polypteridae</taxon>
        <taxon>Polypterus</taxon>
    </lineage>
</organism>